<dbReference type="Pfam" id="PF00701">
    <property type="entry name" value="DHDPS"/>
    <property type="match status" value="1"/>
</dbReference>
<evidence type="ECO:0000256" key="3">
    <source>
        <dbReference type="PIRSR" id="PIRSR001365-2"/>
    </source>
</evidence>
<dbReference type="EMBL" id="JAJKFT010000010">
    <property type="protein sequence ID" value="MCC9631159.1"/>
    <property type="molecule type" value="Genomic_DNA"/>
</dbReference>
<evidence type="ECO:0000256" key="1">
    <source>
        <dbReference type="ARBA" id="ARBA00023239"/>
    </source>
</evidence>
<evidence type="ECO:0000256" key="2">
    <source>
        <dbReference type="PIRNR" id="PIRNR001365"/>
    </source>
</evidence>
<accession>A0A9X1MT80</accession>
<reference evidence="4" key="1">
    <citation type="submission" date="2021-11" db="EMBL/GenBank/DDBJ databases">
        <title>Genome sequence.</title>
        <authorList>
            <person name="Sun Q."/>
        </authorList>
    </citation>
    <scope>NUCLEOTIDE SEQUENCE</scope>
    <source>
        <strain evidence="4">JC732</strain>
    </source>
</reference>
<comment type="caution">
    <text evidence="4">The sequence shown here is derived from an EMBL/GenBank/DDBJ whole genome shotgun (WGS) entry which is preliminary data.</text>
</comment>
<dbReference type="Gene3D" id="3.20.20.70">
    <property type="entry name" value="Aldolase class I"/>
    <property type="match status" value="1"/>
</dbReference>
<comment type="similarity">
    <text evidence="2">Belongs to the DapA family.</text>
</comment>
<dbReference type="GO" id="GO:0005829">
    <property type="term" value="C:cytosol"/>
    <property type="evidence" value="ECO:0007669"/>
    <property type="project" value="TreeGrafter"/>
</dbReference>
<dbReference type="PANTHER" id="PTHR42849">
    <property type="entry name" value="N-ACETYLNEURAMINATE LYASE"/>
    <property type="match status" value="1"/>
</dbReference>
<dbReference type="CDD" id="cd00408">
    <property type="entry name" value="DHDPS-like"/>
    <property type="match status" value="1"/>
</dbReference>
<dbReference type="InterPro" id="IPR013785">
    <property type="entry name" value="Aldolase_TIM"/>
</dbReference>
<dbReference type="GO" id="GO:0019262">
    <property type="term" value="P:N-acetylneuraminate catabolic process"/>
    <property type="evidence" value="ECO:0007669"/>
    <property type="project" value="TreeGrafter"/>
</dbReference>
<dbReference type="PANTHER" id="PTHR42849:SF1">
    <property type="entry name" value="N-ACETYLNEURAMINATE LYASE"/>
    <property type="match status" value="1"/>
</dbReference>
<evidence type="ECO:0000313" key="5">
    <source>
        <dbReference type="Proteomes" id="UP001139103"/>
    </source>
</evidence>
<dbReference type="SUPFAM" id="SSF51569">
    <property type="entry name" value="Aldolase"/>
    <property type="match status" value="1"/>
</dbReference>
<dbReference type="InterPro" id="IPR002220">
    <property type="entry name" value="DapA-like"/>
</dbReference>
<gene>
    <name evidence="4" type="ORF">LOC68_22430</name>
</gene>
<dbReference type="GO" id="GO:0008747">
    <property type="term" value="F:N-acetylneuraminate lyase activity"/>
    <property type="evidence" value="ECO:0007669"/>
    <property type="project" value="TreeGrafter"/>
</dbReference>
<proteinExistence type="inferred from homology"/>
<dbReference type="RefSeq" id="WP_230222890.1">
    <property type="nucleotide sequence ID" value="NZ_JAJKFT010000010.1"/>
</dbReference>
<dbReference type="SMART" id="SM01130">
    <property type="entry name" value="DHDPS"/>
    <property type="match status" value="1"/>
</dbReference>
<feature type="binding site" evidence="3">
    <location>
        <position position="212"/>
    </location>
    <ligand>
        <name>pyruvate</name>
        <dbReference type="ChEBI" id="CHEBI:15361"/>
    </ligand>
</feature>
<keyword evidence="5" id="KW-1185">Reference proteome</keyword>
<keyword evidence="1 2" id="KW-0456">Lyase</keyword>
<name>A0A9X1MT80_9BACT</name>
<protein>
    <submittedName>
        <fullName evidence="4">Dihydrodipicolinate synthase family protein</fullName>
    </submittedName>
</protein>
<dbReference type="Proteomes" id="UP001139103">
    <property type="component" value="Unassembled WGS sequence"/>
</dbReference>
<organism evidence="4 5">
    <name type="scientific">Blastopirellula sediminis</name>
    <dbReference type="NCBI Taxonomy" id="2894196"/>
    <lineage>
        <taxon>Bacteria</taxon>
        <taxon>Pseudomonadati</taxon>
        <taxon>Planctomycetota</taxon>
        <taxon>Planctomycetia</taxon>
        <taxon>Pirellulales</taxon>
        <taxon>Pirellulaceae</taxon>
        <taxon>Blastopirellula</taxon>
    </lineage>
</organism>
<sequence>MNRYQGSLSGVLPVFQTPYLENGEIDYATLKREIDWLLECGSDGVVMAMVSEVLRLTTAESRQLSLRVCEIVDGRGAVVISVGGESNKIAIENAQHAESVGATAVMAIPPVSIGAMEVELVAYYEAIVNAISLPVVVQDASGYVGKPMSIDMQADLLHRFGAERIFFKPEATPIGPRLSALRDATDGQARIFEGTGGIALVDSYRRGIVGTMPGADLIRGIVALYQALQAGNERRVYELSLPISAIVAAQHSLDAFLAIEKYLLVKQGIFQNTIVRGPRAYRLDRETVAEIDRLYQLLCDVLEKP</sequence>
<dbReference type="AlphaFoldDB" id="A0A9X1MT80"/>
<evidence type="ECO:0000313" key="4">
    <source>
        <dbReference type="EMBL" id="MCC9631159.1"/>
    </source>
</evidence>
<dbReference type="PIRSF" id="PIRSF001365">
    <property type="entry name" value="DHDPS"/>
    <property type="match status" value="1"/>
</dbReference>